<feature type="region of interest" description="Disordered" evidence="4">
    <location>
        <begin position="61"/>
        <end position="107"/>
    </location>
</feature>
<dbReference type="PROSITE" id="PS50048">
    <property type="entry name" value="ZN2_CY6_FUNGAL_2"/>
    <property type="match status" value="1"/>
</dbReference>
<evidence type="ECO:0000256" key="4">
    <source>
        <dbReference type="SAM" id="MobiDB-lite"/>
    </source>
</evidence>
<dbReference type="SUPFAM" id="SSF57701">
    <property type="entry name" value="Zn2/Cys6 DNA-binding domain"/>
    <property type="match status" value="1"/>
</dbReference>
<evidence type="ECO:0000256" key="1">
    <source>
        <dbReference type="ARBA" id="ARBA00004123"/>
    </source>
</evidence>
<dbReference type="Gene3D" id="4.10.240.10">
    <property type="entry name" value="Zn(2)-C6 fungal-type DNA-binding domain"/>
    <property type="match status" value="1"/>
</dbReference>
<dbReference type="Proteomes" id="UP000256645">
    <property type="component" value="Unassembled WGS sequence"/>
</dbReference>
<dbReference type="OrthoDB" id="4898680at2759"/>
<dbReference type="STRING" id="1849047.A0A3D8S0J2"/>
<keyword evidence="7" id="KW-1185">Reference proteome</keyword>
<evidence type="ECO:0000313" key="6">
    <source>
        <dbReference type="EMBL" id="RDW79805.1"/>
    </source>
</evidence>
<dbReference type="InterPro" id="IPR001138">
    <property type="entry name" value="Zn2Cys6_DnaBD"/>
</dbReference>
<dbReference type="PANTHER" id="PTHR31001:SF40">
    <property type="entry name" value="ZN(II)2CYS6 TRANSCRIPTION FACTOR (EUROFUNG)"/>
    <property type="match status" value="1"/>
</dbReference>
<sequence>MASLPNPRHPAALPRRRNGKEYACEPCRKSKMRCDHTLPTCLNCERRKIVERCIYLSAPETRPHNKRSTGSTSSLVSPIRDSSLSDQLPGLELLNAPGSSDEDNADDDAAILKPSSGFFGPTSFSAVFLDSKDGLASDVTSPSKDDDHALHFQEEVKVNAYRVNEEQDAHMTLGVKVLGRLPDQATCQRIVEVYTGKNMYGMDKSFHKPALIHCMASLWSTFGVALNAPRNQRNIKEMAKILTRNTKSILRDAEDGASWLASISGWKVRWEMIGILFATLGNTALSILETDPFWATQPGSRKSRIQFASEMVQCSNWCIQLSSQKDNINYLMISLLFKRTILESQCTGDTSLVLWRQHGDLTAATTGLGLHRAQDLAAPVTISSEMRRRIWAVVFAVDKTLATFTGRPPGLSHRYMSCPMPLDLSDDILLAPREEIEKAISELDSNGWNTKGELYTATNLRANMVHALISSEILEIALGNSSQYSDERLMDLKIRNEQTLNSYPPWLHYNKDFANPHYLQWTRLSLRFRYLNCCLLLEQLWTKRGNADKQPLLDVAREMLELTVFMWTERDQFRDRHYDYDFMIMFYGIPAAGVICVELLRQMKQSTPTHLHVPRSEVIPNLSLLVGFLDWVQPTAANKQLCIRMRAVIKGILDRILDAPPALEIVPALDHFDIAQMDVDDLKWLDSIDWTRGPFVDLGMDGLDGYANFS</sequence>
<dbReference type="CDD" id="cd12148">
    <property type="entry name" value="fungal_TF_MHR"/>
    <property type="match status" value="1"/>
</dbReference>
<gene>
    <name evidence="6" type="ORF">BP6252_04443</name>
</gene>
<dbReference type="InterPro" id="IPR007219">
    <property type="entry name" value="XnlR_reg_dom"/>
</dbReference>
<evidence type="ECO:0000313" key="7">
    <source>
        <dbReference type="Proteomes" id="UP000256645"/>
    </source>
</evidence>
<dbReference type="SMART" id="SM00906">
    <property type="entry name" value="Fungal_trans"/>
    <property type="match status" value="1"/>
</dbReference>
<dbReference type="Pfam" id="PF00172">
    <property type="entry name" value="Zn_clus"/>
    <property type="match status" value="1"/>
</dbReference>
<evidence type="ECO:0000256" key="2">
    <source>
        <dbReference type="ARBA" id="ARBA00022723"/>
    </source>
</evidence>
<keyword evidence="3" id="KW-0539">Nucleus</keyword>
<dbReference type="PANTHER" id="PTHR31001">
    <property type="entry name" value="UNCHARACTERIZED TRANSCRIPTIONAL REGULATORY PROTEIN"/>
    <property type="match status" value="1"/>
</dbReference>
<evidence type="ECO:0000259" key="5">
    <source>
        <dbReference type="PROSITE" id="PS50048"/>
    </source>
</evidence>
<dbReference type="InterPro" id="IPR036864">
    <property type="entry name" value="Zn2-C6_fun-type_DNA-bd_sf"/>
</dbReference>
<dbReference type="AlphaFoldDB" id="A0A3D8S0J2"/>
<evidence type="ECO:0000256" key="3">
    <source>
        <dbReference type="ARBA" id="ARBA00023242"/>
    </source>
</evidence>
<feature type="compositionally biased region" description="Polar residues" evidence="4">
    <location>
        <begin position="68"/>
        <end position="86"/>
    </location>
</feature>
<name>A0A3D8S0J2_9HELO</name>
<dbReference type="Pfam" id="PF04082">
    <property type="entry name" value="Fungal_trans"/>
    <property type="match status" value="1"/>
</dbReference>
<dbReference type="GO" id="GO:0005634">
    <property type="term" value="C:nucleus"/>
    <property type="evidence" value="ECO:0007669"/>
    <property type="project" value="UniProtKB-SubCell"/>
</dbReference>
<comment type="caution">
    <text evidence="6">The sequence shown here is derived from an EMBL/GenBank/DDBJ whole genome shotgun (WGS) entry which is preliminary data.</text>
</comment>
<reference evidence="6 7" key="1">
    <citation type="journal article" date="2018" name="IMA Fungus">
        <title>IMA Genome-F 9: Draft genome sequence of Annulohypoxylon stygium, Aspergillus mulundensis, Berkeleyomyces basicola (syn. Thielaviopsis basicola), Ceratocystis smalleyi, two Cercospora beticola strains, Coleophoma cylindrospora, Fusarium fracticaudum, Phialophora cf. hyalina, and Morchella septimelata.</title>
        <authorList>
            <person name="Wingfield B.D."/>
            <person name="Bills G.F."/>
            <person name="Dong Y."/>
            <person name="Huang W."/>
            <person name="Nel W.J."/>
            <person name="Swalarsk-Parry B.S."/>
            <person name="Vaghefi N."/>
            <person name="Wilken P.M."/>
            <person name="An Z."/>
            <person name="de Beer Z.W."/>
            <person name="De Vos L."/>
            <person name="Chen L."/>
            <person name="Duong T.A."/>
            <person name="Gao Y."/>
            <person name="Hammerbacher A."/>
            <person name="Kikkert J.R."/>
            <person name="Li Y."/>
            <person name="Li H."/>
            <person name="Li K."/>
            <person name="Li Q."/>
            <person name="Liu X."/>
            <person name="Ma X."/>
            <person name="Naidoo K."/>
            <person name="Pethybridge S.J."/>
            <person name="Sun J."/>
            <person name="Steenkamp E.T."/>
            <person name="van der Nest M.A."/>
            <person name="van Wyk S."/>
            <person name="Wingfield M.J."/>
            <person name="Xiong C."/>
            <person name="Yue Q."/>
            <person name="Zhang X."/>
        </authorList>
    </citation>
    <scope>NUCLEOTIDE SEQUENCE [LARGE SCALE GENOMIC DNA]</scope>
    <source>
        <strain evidence="6 7">BP6252</strain>
    </source>
</reference>
<feature type="domain" description="Zn(2)-C6 fungal-type" evidence="5">
    <location>
        <begin position="23"/>
        <end position="55"/>
    </location>
</feature>
<dbReference type="GO" id="GO:0008270">
    <property type="term" value="F:zinc ion binding"/>
    <property type="evidence" value="ECO:0007669"/>
    <property type="project" value="InterPro"/>
</dbReference>
<comment type="subcellular location">
    <subcellularLocation>
        <location evidence="1">Nucleus</location>
    </subcellularLocation>
</comment>
<protein>
    <recommendedName>
        <fullName evidence="5">Zn(2)-C6 fungal-type domain-containing protein</fullName>
    </recommendedName>
</protein>
<dbReference type="CDD" id="cd00067">
    <property type="entry name" value="GAL4"/>
    <property type="match status" value="1"/>
</dbReference>
<dbReference type="GO" id="GO:0000981">
    <property type="term" value="F:DNA-binding transcription factor activity, RNA polymerase II-specific"/>
    <property type="evidence" value="ECO:0007669"/>
    <property type="project" value="InterPro"/>
</dbReference>
<dbReference type="SMART" id="SM00066">
    <property type="entry name" value="GAL4"/>
    <property type="match status" value="1"/>
</dbReference>
<dbReference type="GO" id="GO:0006351">
    <property type="term" value="P:DNA-templated transcription"/>
    <property type="evidence" value="ECO:0007669"/>
    <property type="project" value="InterPro"/>
</dbReference>
<dbReference type="PROSITE" id="PS00463">
    <property type="entry name" value="ZN2_CY6_FUNGAL_1"/>
    <property type="match status" value="1"/>
</dbReference>
<dbReference type="InterPro" id="IPR050613">
    <property type="entry name" value="Sec_Metabolite_Reg"/>
</dbReference>
<dbReference type="GO" id="GO:0003677">
    <property type="term" value="F:DNA binding"/>
    <property type="evidence" value="ECO:0007669"/>
    <property type="project" value="InterPro"/>
</dbReference>
<proteinExistence type="predicted"/>
<accession>A0A3D8S0J2</accession>
<organism evidence="6 7">
    <name type="scientific">Coleophoma cylindrospora</name>
    <dbReference type="NCBI Taxonomy" id="1849047"/>
    <lineage>
        <taxon>Eukaryota</taxon>
        <taxon>Fungi</taxon>
        <taxon>Dikarya</taxon>
        <taxon>Ascomycota</taxon>
        <taxon>Pezizomycotina</taxon>
        <taxon>Leotiomycetes</taxon>
        <taxon>Helotiales</taxon>
        <taxon>Dermateaceae</taxon>
        <taxon>Coleophoma</taxon>
    </lineage>
</organism>
<dbReference type="EMBL" id="PDLM01000004">
    <property type="protein sequence ID" value="RDW79805.1"/>
    <property type="molecule type" value="Genomic_DNA"/>
</dbReference>
<keyword evidence="2" id="KW-0479">Metal-binding</keyword>